<dbReference type="AlphaFoldDB" id="A0A1I3M4V2"/>
<dbReference type="Proteomes" id="UP000199518">
    <property type="component" value="Unassembled WGS sequence"/>
</dbReference>
<name>A0A1I3M4V2_9PLAN</name>
<organism evidence="1 2">
    <name type="scientific">Planctomicrobium piriforme</name>
    <dbReference type="NCBI Taxonomy" id="1576369"/>
    <lineage>
        <taxon>Bacteria</taxon>
        <taxon>Pseudomonadati</taxon>
        <taxon>Planctomycetota</taxon>
        <taxon>Planctomycetia</taxon>
        <taxon>Planctomycetales</taxon>
        <taxon>Planctomycetaceae</taxon>
        <taxon>Planctomicrobium</taxon>
    </lineage>
</organism>
<protein>
    <recommendedName>
        <fullName evidence="3">MORN repeat variant</fullName>
    </recommendedName>
</protein>
<accession>A0A1I3M4V2</accession>
<evidence type="ECO:0000313" key="2">
    <source>
        <dbReference type="Proteomes" id="UP000199518"/>
    </source>
</evidence>
<keyword evidence="2" id="KW-1185">Reference proteome</keyword>
<evidence type="ECO:0008006" key="3">
    <source>
        <dbReference type="Google" id="ProtNLM"/>
    </source>
</evidence>
<dbReference type="RefSeq" id="WP_092052576.1">
    <property type="nucleotide sequence ID" value="NZ_FOQD01000013.1"/>
</dbReference>
<proteinExistence type="predicted"/>
<dbReference type="OrthoDB" id="6588791at2"/>
<sequence length="123" mass="13174">MRTGTLNWIGLGGLFATGLLAIHPATQVSGSATADVHVRELYGGGWITETVLEDGTLHGLCCSYREDGSILQQCLYERGVPTEIVEYSPSGQIEARTTTSFFGTTSRVSFVESVTSPTLVTSR</sequence>
<gene>
    <name evidence="1" type="ORF">SAMN05421753_113157</name>
</gene>
<evidence type="ECO:0000313" key="1">
    <source>
        <dbReference type="EMBL" id="SFI91947.1"/>
    </source>
</evidence>
<reference evidence="2" key="1">
    <citation type="submission" date="2016-10" db="EMBL/GenBank/DDBJ databases">
        <authorList>
            <person name="Varghese N."/>
            <person name="Submissions S."/>
        </authorList>
    </citation>
    <scope>NUCLEOTIDE SEQUENCE [LARGE SCALE GENOMIC DNA]</scope>
    <source>
        <strain evidence="2">DSM 26348</strain>
    </source>
</reference>
<dbReference type="EMBL" id="FOQD01000013">
    <property type="protein sequence ID" value="SFI91947.1"/>
    <property type="molecule type" value="Genomic_DNA"/>
</dbReference>